<dbReference type="Pfam" id="PF04827">
    <property type="entry name" value="Plant_tran"/>
    <property type="match status" value="1"/>
</dbReference>
<dbReference type="InterPro" id="IPR006912">
    <property type="entry name" value="Harbinger_derived_prot"/>
</dbReference>
<comment type="caution">
    <text evidence="1">The sequence shown here is derived from an EMBL/GenBank/DDBJ whole genome shotgun (WGS) entry which is preliminary data.</text>
</comment>
<sequence>MHWVWTQWSGMYSGRNGKPTIILEVVASYDTCIWHAFFGLPGSHNDINVLERSSVFNDVAKGDAPKVQYSIRGHDYNMGYYLADGIYSNWATFLKSIPAPIGNKKKYFVRVHESLRKDVELAFGILQSRFSIVRCPARYFNKDDLKEIMMACIIMHNMIVENERDMDQEAT</sequence>
<dbReference type="Proteomes" id="UP001454036">
    <property type="component" value="Unassembled WGS sequence"/>
</dbReference>
<reference evidence="1 2" key="1">
    <citation type="submission" date="2024-01" db="EMBL/GenBank/DDBJ databases">
        <title>The complete chloroplast genome sequence of Lithospermum erythrorhizon: insights into the phylogenetic relationship among Boraginaceae species and the maternal lineages of purple gromwells.</title>
        <authorList>
            <person name="Okada T."/>
            <person name="Watanabe K."/>
        </authorList>
    </citation>
    <scope>NUCLEOTIDE SEQUENCE [LARGE SCALE GENOMIC DNA]</scope>
</reference>
<evidence type="ECO:0008006" key="3">
    <source>
        <dbReference type="Google" id="ProtNLM"/>
    </source>
</evidence>
<protein>
    <recommendedName>
        <fullName evidence="3">Nuclease HARBI1</fullName>
    </recommendedName>
</protein>
<evidence type="ECO:0000313" key="2">
    <source>
        <dbReference type="Proteomes" id="UP001454036"/>
    </source>
</evidence>
<gene>
    <name evidence="1" type="ORF">LIER_20559</name>
</gene>
<dbReference type="EMBL" id="BAABME010005240">
    <property type="protein sequence ID" value="GAA0165063.1"/>
    <property type="molecule type" value="Genomic_DNA"/>
</dbReference>
<organism evidence="1 2">
    <name type="scientific">Lithospermum erythrorhizon</name>
    <name type="common">Purple gromwell</name>
    <name type="synonym">Lithospermum officinale var. erythrorhizon</name>
    <dbReference type="NCBI Taxonomy" id="34254"/>
    <lineage>
        <taxon>Eukaryota</taxon>
        <taxon>Viridiplantae</taxon>
        <taxon>Streptophyta</taxon>
        <taxon>Embryophyta</taxon>
        <taxon>Tracheophyta</taxon>
        <taxon>Spermatophyta</taxon>
        <taxon>Magnoliopsida</taxon>
        <taxon>eudicotyledons</taxon>
        <taxon>Gunneridae</taxon>
        <taxon>Pentapetalae</taxon>
        <taxon>asterids</taxon>
        <taxon>lamiids</taxon>
        <taxon>Boraginales</taxon>
        <taxon>Boraginaceae</taxon>
        <taxon>Boraginoideae</taxon>
        <taxon>Lithospermeae</taxon>
        <taxon>Lithospermum</taxon>
    </lineage>
</organism>
<name>A0AAV3QR09_LITER</name>
<dbReference type="PANTHER" id="PTHR47150">
    <property type="entry name" value="OS12G0169200 PROTEIN"/>
    <property type="match status" value="1"/>
</dbReference>
<accession>A0AAV3QR09</accession>
<dbReference type="AlphaFoldDB" id="A0AAV3QR09"/>
<proteinExistence type="predicted"/>
<dbReference type="PANTHER" id="PTHR47150:SF7">
    <property type="entry name" value="NUCLEASE"/>
    <property type="match status" value="1"/>
</dbReference>
<keyword evidence="2" id="KW-1185">Reference proteome</keyword>
<evidence type="ECO:0000313" key="1">
    <source>
        <dbReference type="EMBL" id="GAA0165063.1"/>
    </source>
</evidence>